<evidence type="ECO:0000313" key="4">
    <source>
        <dbReference type="Proteomes" id="UP001151699"/>
    </source>
</evidence>
<organism evidence="3 4">
    <name type="scientific">Pseudolycoriella hygida</name>
    <dbReference type="NCBI Taxonomy" id="35572"/>
    <lineage>
        <taxon>Eukaryota</taxon>
        <taxon>Metazoa</taxon>
        <taxon>Ecdysozoa</taxon>
        <taxon>Arthropoda</taxon>
        <taxon>Hexapoda</taxon>
        <taxon>Insecta</taxon>
        <taxon>Pterygota</taxon>
        <taxon>Neoptera</taxon>
        <taxon>Endopterygota</taxon>
        <taxon>Diptera</taxon>
        <taxon>Nematocera</taxon>
        <taxon>Sciaroidea</taxon>
        <taxon>Sciaridae</taxon>
        <taxon>Pseudolycoriella</taxon>
    </lineage>
</organism>
<accession>A0A9Q0S607</accession>
<keyword evidence="2" id="KW-0732">Signal</keyword>
<dbReference type="Proteomes" id="UP001151699">
    <property type="component" value="Chromosome A"/>
</dbReference>
<evidence type="ECO:0000256" key="1">
    <source>
        <dbReference type="SAM" id="MobiDB-lite"/>
    </source>
</evidence>
<feature type="chain" id="PRO_5040431535" description="Secreted protein" evidence="2">
    <location>
        <begin position="23"/>
        <end position="62"/>
    </location>
</feature>
<evidence type="ECO:0008006" key="5">
    <source>
        <dbReference type="Google" id="ProtNLM"/>
    </source>
</evidence>
<evidence type="ECO:0000256" key="2">
    <source>
        <dbReference type="SAM" id="SignalP"/>
    </source>
</evidence>
<gene>
    <name evidence="3" type="ORF">Bhyg_01675</name>
</gene>
<name>A0A9Q0S607_9DIPT</name>
<feature type="signal peptide" evidence="2">
    <location>
        <begin position="1"/>
        <end position="22"/>
    </location>
</feature>
<keyword evidence="4" id="KW-1185">Reference proteome</keyword>
<evidence type="ECO:0000313" key="3">
    <source>
        <dbReference type="EMBL" id="KAJ6646464.1"/>
    </source>
</evidence>
<reference evidence="3" key="1">
    <citation type="submission" date="2022-07" db="EMBL/GenBank/DDBJ databases">
        <authorList>
            <person name="Trinca V."/>
            <person name="Uliana J.V.C."/>
            <person name="Torres T.T."/>
            <person name="Ward R.J."/>
            <person name="Monesi N."/>
        </authorList>
    </citation>
    <scope>NUCLEOTIDE SEQUENCE</scope>
    <source>
        <strain evidence="3">HSMRA1968</strain>
        <tissue evidence="3">Whole embryos</tissue>
    </source>
</reference>
<dbReference type="EMBL" id="WJQU01000001">
    <property type="protein sequence ID" value="KAJ6646464.1"/>
    <property type="molecule type" value="Genomic_DNA"/>
</dbReference>
<protein>
    <recommendedName>
        <fullName evidence="5">Secreted protein</fullName>
    </recommendedName>
</protein>
<feature type="region of interest" description="Disordered" evidence="1">
    <location>
        <begin position="40"/>
        <end position="62"/>
    </location>
</feature>
<comment type="caution">
    <text evidence="3">The sequence shown here is derived from an EMBL/GenBank/DDBJ whole genome shotgun (WGS) entry which is preliminary data.</text>
</comment>
<proteinExistence type="predicted"/>
<sequence length="62" mass="6804">MKIAFVLCIAIMACCLIVGSMAEAEVVQFEDPIENNVTFQGDRLRGSSEPQSSDSDDVTEEY</sequence>
<dbReference type="AlphaFoldDB" id="A0A9Q0S607"/>